<dbReference type="PANTHER" id="PTHR42923">
    <property type="entry name" value="PROTOPORPHYRINOGEN OXIDASE"/>
    <property type="match status" value="1"/>
</dbReference>
<dbReference type="Proteomes" id="UP001428817">
    <property type="component" value="Unassembled WGS sequence"/>
</dbReference>
<dbReference type="SUPFAM" id="SSF54373">
    <property type="entry name" value="FAD-linked reductases, C-terminal domain"/>
    <property type="match status" value="1"/>
</dbReference>
<comment type="caution">
    <text evidence="2">The sequence shown here is derived from an EMBL/GenBank/DDBJ whole genome shotgun (WGS) entry which is preliminary data.</text>
</comment>
<evidence type="ECO:0000313" key="2">
    <source>
        <dbReference type="EMBL" id="GAA5156581.1"/>
    </source>
</evidence>
<dbReference type="InterPro" id="IPR050464">
    <property type="entry name" value="Zeta_carotene_desat/Oxidored"/>
</dbReference>
<dbReference type="Pfam" id="PF01593">
    <property type="entry name" value="Amino_oxidase"/>
    <property type="match status" value="1"/>
</dbReference>
<reference evidence="3" key="1">
    <citation type="journal article" date="2019" name="Int. J. Syst. Evol. Microbiol.">
        <title>The Global Catalogue of Microorganisms (GCM) 10K type strain sequencing project: providing services to taxonomists for standard genome sequencing and annotation.</title>
        <authorList>
            <consortium name="The Broad Institute Genomics Platform"/>
            <consortium name="The Broad Institute Genome Sequencing Center for Infectious Disease"/>
            <person name="Wu L."/>
            <person name="Ma J."/>
        </authorList>
    </citation>
    <scope>NUCLEOTIDE SEQUENCE [LARGE SCALE GENOMIC DNA]</scope>
    <source>
        <strain evidence="3">JCM 18303</strain>
    </source>
</reference>
<sequence>MPEVIVVGAGAAGVSAAFWLRRAGVTVRILEKGNQVGGRVRTVARDGFRFDVSAGALPTTYAAMLRLIDAVGARGEIEHRGAVIGALRDGRVHRIARRNPLTFLSARHIPARDKASLWRLGRDLAKAYRSINYTDLGSAAHLDTRTMHDYCVANYPDSVRENLLEPITRALLLTEPEQSSVVDLFAACRSLLVAGHIVTHPAGLGFFLDRAAAELDIRLEAQVEEVRTQADERVQVRWTENDQPHESTVDGVVLAVPAGAAVEMYPDLDPARRKYLENLRYSTSIVVSLGVEPAPDETASMVLIPRDLEPDLCVVGLGHNLAPGRAPAGTGILTAYWMTDWSTRHYGDPDEEVVAATRATINRLLPGWADRVRASHVARWNPALVASEVGTYAGLVDFHAHADPAARIQLAGDYHAQTSVNASIAAGERAAADLAHTLRHAPATAG</sequence>
<feature type="domain" description="Amine oxidase" evidence="1">
    <location>
        <begin position="12"/>
        <end position="434"/>
    </location>
</feature>
<name>A0ABP9Q4R0_9PSEU</name>
<dbReference type="RefSeq" id="WP_185059693.1">
    <property type="nucleotide sequence ID" value="NZ_BAABJP010000015.1"/>
</dbReference>
<dbReference type="PANTHER" id="PTHR42923:SF46">
    <property type="entry name" value="AMINE OXIDASE"/>
    <property type="match status" value="1"/>
</dbReference>
<accession>A0ABP9Q4R0</accession>
<evidence type="ECO:0000259" key="1">
    <source>
        <dbReference type="Pfam" id="PF01593"/>
    </source>
</evidence>
<gene>
    <name evidence="2" type="ORF">GCM10023321_32540</name>
</gene>
<evidence type="ECO:0000313" key="3">
    <source>
        <dbReference type="Proteomes" id="UP001428817"/>
    </source>
</evidence>
<keyword evidence="3" id="KW-1185">Reference proteome</keyword>
<organism evidence="2 3">
    <name type="scientific">Pseudonocardia eucalypti</name>
    <dbReference type="NCBI Taxonomy" id="648755"/>
    <lineage>
        <taxon>Bacteria</taxon>
        <taxon>Bacillati</taxon>
        <taxon>Actinomycetota</taxon>
        <taxon>Actinomycetes</taxon>
        <taxon>Pseudonocardiales</taxon>
        <taxon>Pseudonocardiaceae</taxon>
        <taxon>Pseudonocardia</taxon>
    </lineage>
</organism>
<dbReference type="SUPFAM" id="SSF51905">
    <property type="entry name" value="FAD/NAD(P)-binding domain"/>
    <property type="match status" value="1"/>
</dbReference>
<dbReference type="InterPro" id="IPR002937">
    <property type="entry name" value="Amino_oxidase"/>
</dbReference>
<dbReference type="Gene3D" id="3.50.50.60">
    <property type="entry name" value="FAD/NAD(P)-binding domain"/>
    <property type="match status" value="1"/>
</dbReference>
<dbReference type="EMBL" id="BAABJP010000015">
    <property type="protein sequence ID" value="GAA5156581.1"/>
    <property type="molecule type" value="Genomic_DNA"/>
</dbReference>
<dbReference type="Gene3D" id="3.90.660.20">
    <property type="entry name" value="Protoporphyrinogen oxidase, mitochondrial, domain 2"/>
    <property type="match status" value="1"/>
</dbReference>
<proteinExistence type="predicted"/>
<dbReference type="InterPro" id="IPR036188">
    <property type="entry name" value="FAD/NAD-bd_sf"/>
</dbReference>
<protein>
    <recommendedName>
        <fullName evidence="1">Amine oxidase domain-containing protein</fullName>
    </recommendedName>
</protein>
<dbReference type="Gene3D" id="1.10.3110.10">
    <property type="entry name" value="protoporphyrinogen ix oxidase, domain 3"/>
    <property type="match status" value="1"/>
</dbReference>